<sequence length="503" mass="57683">MHFYFCRDATVIDRWLERAINRGLKELDISPRQMTIIHGEIVVEAEKLYRLPWVSFANNAQSLTSLNLEYVRMADIQSAKLQRDEKYLLPSLKTMSFECVWFDDKAFFSLLLECPSIKYLSLTGCTFGDFTCRVSSSSLEFLKLKFCFQLEVLQVHDETNNLESFTFFSESAPYSLCENVIMNKSFKLKNINIFTGSYNLYDSYHLSWVTLFANAKFLTSLNLEDTRIANISANVQSDERLLPSLKTLSFAISWFADEALPSLLLECPSIEYLSITECCFENFKCQVSSLNLKSLEVMDCERLQVLQVDEAKNLESFTFASPLPSHEKVILNNTFNLKNINIGVDDLGQFSLNGCHRALKATINVQNLHLFDFLGTLKAEFSVKGCQGAKIAVRELLFKNWFVHYSSHFPTLIGCLKEFGCCKKISLYNQDLKALIIPNHFRKEFSSPLPKICTLEVMMPSPPTKASRDYFDLMESLHWIAPSAKVKICKSETHRFDALLEEH</sequence>
<name>A0A2P6R3Q0_ROSCH</name>
<reference evidence="2 3" key="1">
    <citation type="journal article" date="2018" name="Nat. Genet.">
        <title>The Rosa genome provides new insights in the design of modern roses.</title>
        <authorList>
            <person name="Bendahmane M."/>
        </authorList>
    </citation>
    <scope>NUCLEOTIDE SEQUENCE [LARGE SCALE GENOMIC DNA]</scope>
    <source>
        <strain evidence="3">cv. Old Blush</strain>
    </source>
</reference>
<dbReference type="InterPro" id="IPR032675">
    <property type="entry name" value="LRR_dom_sf"/>
</dbReference>
<keyword evidence="3" id="KW-1185">Reference proteome</keyword>
<proteinExistence type="predicted"/>
<dbReference type="Pfam" id="PF24758">
    <property type="entry name" value="LRR_At5g56370"/>
    <property type="match status" value="2"/>
</dbReference>
<gene>
    <name evidence="2" type="ORF">RchiOBHm_Chr4g0442821</name>
</gene>
<organism evidence="2 3">
    <name type="scientific">Rosa chinensis</name>
    <name type="common">China rose</name>
    <dbReference type="NCBI Taxonomy" id="74649"/>
    <lineage>
        <taxon>Eukaryota</taxon>
        <taxon>Viridiplantae</taxon>
        <taxon>Streptophyta</taxon>
        <taxon>Embryophyta</taxon>
        <taxon>Tracheophyta</taxon>
        <taxon>Spermatophyta</taxon>
        <taxon>Magnoliopsida</taxon>
        <taxon>eudicotyledons</taxon>
        <taxon>Gunneridae</taxon>
        <taxon>Pentapetalae</taxon>
        <taxon>rosids</taxon>
        <taxon>fabids</taxon>
        <taxon>Rosales</taxon>
        <taxon>Rosaceae</taxon>
        <taxon>Rosoideae</taxon>
        <taxon>Rosoideae incertae sedis</taxon>
        <taxon>Rosa</taxon>
    </lineage>
</organism>
<dbReference type="Proteomes" id="UP000238479">
    <property type="component" value="Chromosome 4"/>
</dbReference>
<accession>A0A2P6R3Q0</accession>
<dbReference type="InterPro" id="IPR055411">
    <property type="entry name" value="LRR_FXL15/At3g58940/PEG3-like"/>
</dbReference>
<dbReference type="AlphaFoldDB" id="A0A2P6R3Q0"/>
<dbReference type="Gene3D" id="3.80.10.10">
    <property type="entry name" value="Ribonuclease Inhibitor"/>
    <property type="match status" value="2"/>
</dbReference>
<feature type="domain" description="F-box/LRR-repeat protein 15/At3g58940/PEG3-like LRR" evidence="1">
    <location>
        <begin position="217"/>
        <end position="322"/>
    </location>
</feature>
<dbReference type="PANTHER" id="PTHR34145:SF28">
    <property type="entry name" value="F-BOX DOMAIN-CONTAINING PROTEIN"/>
    <property type="match status" value="1"/>
</dbReference>
<dbReference type="Gramene" id="PRQ41056">
    <property type="protein sequence ID" value="PRQ41056"/>
    <property type="gene ID" value="RchiOBHm_Chr4g0442821"/>
</dbReference>
<comment type="caution">
    <text evidence="2">The sequence shown here is derived from an EMBL/GenBank/DDBJ whole genome shotgun (WGS) entry which is preliminary data.</text>
</comment>
<feature type="domain" description="F-box/LRR-repeat protein 15/At3g58940/PEG3-like LRR" evidence="1">
    <location>
        <begin position="12"/>
        <end position="172"/>
    </location>
</feature>
<dbReference type="EMBL" id="PDCK01000042">
    <property type="protein sequence ID" value="PRQ41056.1"/>
    <property type="molecule type" value="Genomic_DNA"/>
</dbReference>
<dbReference type="SUPFAM" id="SSF52047">
    <property type="entry name" value="RNI-like"/>
    <property type="match status" value="1"/>
</dbReference>
<evidence type="ECO:0000313" key="3">
    <source>
        <dbReference type="Proteomes" id="UP000238479"/>
    </source>
</evidence>
<dbReference type="PANTHER" id="PTHR34145">
    <property type="entry name" value="OS02G0105600 PROTEIN"/>
    <property type="match status" value="1"/>
</dbReference>
<evidence type="ECO:0000259" key="1">
    <source>
        <dbReference type="Pfam" id="PF24758"/>
    </source>
</evidence>
<protein>
    <submittedName>
        <fullName evidence="2">Putative leucine-rich repeat domain, L domain-containing protein</fullName>
    </submittedName>
</protein>
<dbReference type="STRING" id="74649.A0A2P6R3Q0"/>
<dbReference type="InterPro" id="IPR053772">
    <property type="entry name" value="At1g61320/At1g61330-like"/>
</dbReference>
<evidence type="ECO:0000313" key="2">
    <source>
        <dbReference type="EMBL" id="PRQ41056.1"/>
    </source>
</evidence>